<feature type="region of interest" description="Disordered" evidence="5">
    <location>
        <begin position="601"/>
        <end position="645"/>
    </location>
</feature>
<dbReference type="GO" id="GO:0005524">
    <property type="term" value="F:ATP binding"/>
    <property type="evidence" value="ECO:0007669"/>
    <property type="project" value="UniProtKB-KW"/>
</dbReference>
<dbReference type="InterPro" id="IPR002182">
    <property type="entry name" value="NB-ARC"/>
</dbReference>
<dbReference type="AlphaFoldDB" id="A0A2N9IM09"/>
<evidence type="ECO:0008006" key="10">
    <source>
        <dbReference type="Google" id="ProtNLM"/>
    </source>
</evidence>
<proteinExistence type="predicted"/>
<name>A0A2N9IM09_FAGSY</name>
<evidence type="ECO:0000256" key="1">
    <source>
        <dbReference type="ARBA" id="ARBA00022737"/>
    </source>
</evidence>
<evidence type="ECO:0000256" key="3">
    <source>
        <dbReference type="ARBA" id="ARBA00022821"/>
    </source>
</evidence>
<feature type="domain" description="Disease resistance protein winged helix" evidence="8">
    <location>
        <begin position="361"/>
        <end position="396"/>
    </location>
</feature>
<accession>A0A2N9IM09</accession>
<dbReference type="GO" id="GO:0051707">
    <property type="term" value="P:response to other organism"/>
    <property type="evidence" value="ECO:0007669"/>
    <property type="project" value="UniProtKB-ARBA"/>
</dbReference>
<dbReference type="PRINTS" id="PR00364">
    <property type="entry name" value="DISEASERSIST"/>
</dbReference>
<reference evidence="9" key="1">
    <citation type="submission" date="2018-02" db="EMBL/GenBank/DDBJ databases">
        <authorList>
            <person name="Cohen D.B."/>
            <person name="Kent A.D."/>
        </authorList>
    </citation>
    <scope>NUCLEOTIDE SEQUENCE</scope>
</reference>
<keyword evidence="1" id="KW-0677">Repeat</keyword>
<evidence type="ECO:0000259" key="7">
    <source>
        <dbReference type="Pfam" id="PF18052"/>
    </source>
</evidence>
<evidence type="ECO:0000313" key="9">
    <source>
        <dbReference type="EMBL" id="SPD25345.1"/>
    </source>
</evidence>
<evidence type="ECO:0000259" key="6">
    <source>
        <dbReference type="Pfam" id="PF00931"/>
    </source>
</evidence>
<keyword evidence="4" id="KW-0067">ATP-binding</keyword>
<dbReference type="GO" id="GO:0006952">
    <property type="term" value="P:defense response"/>
    <property type="evidence" value="ECO:0007669"/>
    <property type="project" value="UniProtKB-KW"/>
</dbReference>
<feature type="domain" description="NB-ARC" evidence="6">
    <location>
        <begin position="169"/>
        <end position="276"/>
    </location>
</feature>
<dbReference type="Pfam" id="PF23559">
    <property type="entry name" value="WHD_DRP"/>
    <property type="match status" value="1"/>
</dbReference>
<dbReference type="PANTHER" id="PTHR36766">
    <property type="entry name" value="PLANT BROAD-SPECTRUM MILDEW RESISTANCE PROTEIN RPW8"/>
    <property type="match status" value="1"/>
</dbReference>
<sequence>MAEIAYGIAVKVLEKLGSLAYQELSLAWGIQTDLKKLKSTVSAIKAVLLDAEEKQASDHRLRTWLGQLKLVLNEADDLLDEFQYRDLHKEVMKRYGSTSKKVRNFFSGSNPLAFRFEMAHKIKGIRKRVDYIAADKDKFNLAEQLEDRKISIAREEGHDPLLCSSSECHRLIKEILKSANCKIDENLSIDQLQIRIRECLKDKKFLLVLDDVWNEDRNKWLELEALLLGGCNGSKIIVTTRNDSVAAIMGTTLTFDLDGLSQEDCLSLFVKLAFKEGEEKQYPNLFEIGKEIVKKSKGVPLAVRTLAGILYSKVDEREWKFVRDNEIWLLEQKDNDILPALRLSYNQLPFHLKQCFAYCSLFPKDYEFNSVELIQFWMAHGILQSHGNQELEDVGDFLKKLPDSICELYNLQTLQLGGCDNLERLPKVRCPSLKCLFEGMDGCLANLRTLVIDNCPNLTSLSLSIKHLTSLEILIIDNCEKLSLTEGEASQDLKLGLQKLRIDSLQKLAVLPQWLQGSANTLQHLEIEECYNFTALPEWLPSLKSLQTLLIIDCPKLSSLPEGMQGLTALRKLMIRDCPNLSRKLIQEDWHKIAHVPDVDLDEDSGCSSEIDDDMSSYLPEEDDEGCTSEEHDELSQEFNTSHNQ</sequence>
<evidence type="ECO:0000256" key="5">
    <source>
        <dbReference type="SAM" id="MobiDB-lite"/>
    </source>
</evidence>
<evidence type="ECO:0000259" key="8">
    <source>
        <dbReference type="Pfam" id="PF23559"/>
    </source>
</evidence>
<gene>
    <name evidence="9" type="ORF">FSB_LOCUS53227</name>
</gene>
<dbReference type="InterPro" id="IPR038005">
    <property type="entry name" value="RX-like_CC"/>
</dbReference>
<dbReference type="InterPro" id="IPR032675">
    <property type="entry name" value="LRR_dom_sf"/>
</dbReference>
<dbReference type="Pfam" id="PF00931">
    <property type="entry name" value="NB-ARC"/>
    <property type="match status" value="1"/>
</dbReference>
<dbReference type="Pfam" id="PF18052">
    <property type="entry name" value="Rx_N"/>
    <property type="match status" value="1"/>
</dbReference>
<dbReference type="EMBL" id="OIVN01006113">
    <property type="protein sequence ID" value="SPD25345.1"/>
    <property type="molecule type" value="Genomic_DNA"/>
</dbReference>
<dbReference type="InterPro" id="IPR041118">
    <property type="entry name" value="Rx_N"/>
</dbReference>
<evidence type="ECO:0000256" key="4">
    <source>
        <dbReference type="ARBA" id="ARBA00022840"/>
    </source>
</evidence>
<feature type="domain" description="Disease resistance N-terminal" evidence="7">
    <location>
        <begin position="12"/>
        <end position="97"/>
    </location>
</feature>
<dbReference type="SUPFAM" id="SSF52540">
    <property type="entry name" value="P-loop containing nucleoside triphosphate hydrolases"/>
    <property type="match status" value="1"/>
</dbReference>
<dbReference type="Gene3D" id="3.40.50.300">
    <property type="entry name" value="P-loop containing nucleotide triphosphate hydrolases"/>
    <property type="match status" value="1"/>
</dbReference>
<dbReference type="Gene3D" id="1.20.5.4130">
    <property type="match status" value="1"/>
</dbReference>
<dbReference type="InterPro" id="IPR027417">
    <property type="entry name" value="P-loop_NTPase"/>
</dbReference>
<dbReference type="PANTHER" id="PTHR36766:SF61">
    <property type="entry name" value="NB-ARC DOMAIN DISEASE RESISTANCE PROTEIN"/>
    <property type="match status" value="1"/>
</dbReference>
<protein>
    <recommendedName>
        <fullName evidence="10">Rx N-terminal domain-containing protein</fullName>
    </recommendedName>
</protein>
<dbReference type="GO" id="GO:0043531">
    <property type="term" value="F:ADP binding"/>
    <property type="evidence" value="ECO:0007669"/>
    <property type="project" value="InterPro"/>
</dbReference>
<dbReference type="Gene3D" id="1.10.8.430">
    <property type="entry name" value="Helical domain of apoptotic protease-activating factors"/>
    <property type="match status" value="1"/>
</dbReference>
<keyword evidence="2" id="KW-0547">Nucleotide-binding</keyword>
<dbReference type="InterPro" id="IPR058922">
    <property type="entry name" value="WHD_DRP"/>
</dbReference>
<organism evidence="9">
    <name type="scientific">Fagus sylvatica</name>
    <name type="common">Beechnut</name>
    <dbReference type="NCBI Taxonomy" id="28930"/>
    <lineage>
        <taxon>Eukaryota</taxon>
        <taxon>Viridiplantae</taxon>
        <taxon>Streptophyta</taxon>
        <taxon>Embryophyta</taxon>
        <taxon>Tracheophyta</taxon>
        <taxon>Spermatophyta</taxon>
        <taxon>Magnoliopsida</taxon>
        <taxon>eudicotyledons</taxon>
        <taxon>Gunneridae</taxon>
        <taxon>Pentapetalae</taxon>
        <taxon>rosids</taxon>
        <taxon>fabids</taxon>
        <taxon>Fagales</taxon>
        <taxon>Fagaceae</taxon>
        <taxon>Fagus</taxon>
    </lineage>
</organism>
<dbReference type="SUPFAM" id="SSF52047">
    <property type="entry name" value="RNI-like"/>
    <property type="match status" value="1"/>
</dbReference>
<dbReference type="CDD" id="cd14798">
    <property type="entry name" value="RX-CC_like"/>
    <property type="match status" value="1"/>
</dbReference>
<evidence type="ECO:0000256" key="2">
    <source>
        <dbReference type="ARBA" id="ARBA00022741"/>
    </source>
</evidence>
<feature type="compositionally biased region" description="Acidic residues" evidence="5">
    <location>
        <begin position="601"/>
        <end position="633"/>
    </location>
</feature>
<dbReference type="InterPro" id="IPR042197">
    <property type="entry name" value="Apaf_helical"/>
</dbReference>
<dbReference type="Gene3D" id="3.80.10.10">
    <property type="entry name" value="Ribonuclease Inhibitor"/>
    <property type="match status" value="2"/>
</dbReference>
<keyword evidence="3" id="KW-0611">Plant defense</keyword>